<dbReference type="EMBL" id="HACA01005601">
    <property type="protein sequence ID" value="CDW22962.1"/>
    <property type="molecule type" value="Transcribed_RNA"/>
</dbReference>
<reference evidence="2" key="1">
    <citation type="submission" date="2014-05" db="EMBL/GenBank/DDBJ databases">
        <authorList>
            <person name="Chronopoulou M."/>
        </authorList>
    </citation>
    <scope>NUCLEOTIDE SEQUENCE</scope>
    <source>
        <tissue evidence="2">Whole organism</tissue>
    </source>
</reference>
<evidence type="ECO:0000313" key="2">
    <source>
        <dbReference type="EMBL" id="CDW22962.1"/>
    </source>
</evidence>
<evidence type="ECO:0000256" key="1">
    <source>
        <dbReference type="SAM" id="SignalP"/>
    </source>
</evidence>
<dbReference type="Pfam" id="PF11105">
    <property type="entry name" value="CCAP"/>
    <property type="match status" value="1"/>
</dbReference>
<dbReference type="OrthoDB" id="6134464at2759"/>
<evidence type="ECO:0008006" key="3">
    <source>
        <dbReference type="Google" id="ProtNLM"/>
    </source>
</evidence>
<feature type="signal peptide" evidence="1">
    <location>
        <begin position="1"/>
        <end position="29"/>
    </location>
</feature>
<proteinExistence type="predicted"/>
<keyword evidence="1" id="KW-0732">Signal</keyword>
<dbReference type="AlphaFoldDB" id="A0A0K2TBL0"/>
<accession>A0A0K2TBL0</accession>
<feature type="non-terminal residue" evidence="2">
    <location>
        <position position="1"/>
    </location>
</feature>
<feature type="chain" id="PRO_5005487621" description="Crustacean cardioactive peptide" evidence="1">
    <location>
        <begin position="30"/>
        <end position="104"/>
    </location>
</feature>
<gene>
    <name evidence="2" type="primary">Dere\GG12496</name>
</gene>
<protein>
    <recommendedName>
        <fullName evidence="3">Crustacean cardioactive peptide</fullName>
    </recommendedName>
</protein>
<sequence>FLILNCAASKMNLSGVLALCLSLIVLVSTASISQRSISPHAENLYYNHLQKRPFCNAFTGCGRKRSDPLLSQEQVMEDFEPYLLGRLQKRSDEPYGHEDLYGYI</sequence>
<organism evidence="2">
    <name type="scientific">Lepeophtheirus salmonis</name>
    <name type="common">Salmon louse</name>
    <name type="synonym">Caligus salmonis</name>
    <dbReference type="NCBI Taxonomy" id="72036"/>
    <lineage>
        <taxon>Eukaryota</taxon>
        <taxon>Metazoa</taxon>
        <taxon>Ecdysozoa</taxon>
        <taxon>Arthropoda</taxon>
        <taxon>Crustacea</taxon>
        <taxon>Multicrustacea</taxon>
        <taxon>Hexanauplia</taxon>
        <taxon>Copepoda</taxon>
        <taxon>Siphonostomatoida</taxon>
        <taxon>Caligidae</taxon>
        <taxon>Lepeophtheirus</taxon>
    </lineage>
</organism>
<dbReference type="InterPro" id="IPR024276">
    <property type="entry name" value="CCAP"/>
</dbReference>
<name>A0A0K2TBL0_LEPSM</name>